<dbReference type="KEGG" id="asr:WL1483_2504"/>
<proteinExistence type="predicted"/>
<dbReference type="RefSeq" id="WP_060584769.1">
    <property type="nucleotide sequence ID" value="NZ_CP013067.1"/>
</dbReference>
<dbReference type="Proteomes" id="UP000058114">
    <property type="component" value="Chromosome"/>
</dbReference>
<dbReference type="InterPro" id="IPR003033">
    <property type="entry name" value="SCP2_sterol-bd_dom"/>
</dbReference>
<evidence type="ECO:0000259" key="1">
    <source>
        <dbReference type="Pfam" id="PF02036"/>
    </source>
</evidence>
<dbReference type="Pfam" id="PF02036">
    <property type="entry name" value="SCP2"/>
    <property type="match status" value="1"/>
</dbReference>
<dbReference type="AlphaFoldDB" id="A0A0S2SJR8"/>
<dbReference type="PATRIC" id="fig|652.5.peg.1224"/>
<evidence type="ECO:0000313" key="2">
    <source>
        <dbReference type="EMBL" id="ALP41923.1"/>
    </source>
</evidence>
<dbReference type="EMBL" id="CP013067">
    <property type="protein sequence ID" value="ALP41923.1"/>
    <property type="molecule type" value="Genomic_DNA"/>
</dbReference>
<sequence>MSKALSLPLSTLAWQGKRTLISLLMWGMGRTLSRAARVDPVVSRELAPLPDGFCFQLKVRGLSCHLTLQKRGESWHVSHSTPSLSMTFKHPQTALRVLGFRLGINQSFCEGRVSVEGDLTAAMHLVRVLEALESLLLPAFLARPLLRQYRAPERKLPRALNICAGLLIA</sequence>
<feature type="domain" description="SCP2" evidence="1">
    <location>
        <begin position="52"/>
        <end position="129"/>
    </location>
</feature>
<evidence type="ECO:0000313" key="3">
    <source>
        <dbReference type="Proteomes" id="UP000058114"/>
    </source>
</evidence>
<reference evidence="2 3" key="2">
    <citation type="journal article" date="2016" name="Genome Announc.">
        <title>Complete Genome Sequence of the Highly Virulent Aeromonas schubertii Strain WL1483, Isolated from Diseased Snakehead Fish (Channa argus) in China.</title>
        <authorList>
            <person name="Liu L."/>
            <person name="Li N."/>
            <person name="Zhang D."/>
            <person name="Fu X."/>
            <person name="Shi C."/>
            <person name="Lin Q."/>
            <person name="Hao G."/>
        </authorList>
    </citation>
    <scope>NUCLEOTIDE SEQUENCE [LARGE SCALE GENOMIC DNA]</scope>
    <source>
        <strain evidence="2 3">WL1483</strain>
    </source>
</reference>
<accession>A0A0S2SJR8</accession>
<protein>
    <recommendedName>
        <fullName evidence="1">SCP2 domain-containing protein</fullName>
    </recommendedName>
</protein>
<organism evidence="2 3">
    <name type="scientific">Aeromonas schubertii</name>
    <dbReference type="NCBI Taxonomy" id="652"/>
    <lineage>
        <taxon>Bacteria</taxon>
        <taxon>Pseudomonadati</taxon>
        <taxon>Pseudomonadota</taxon>
        <taxon>Gammaproteobacteria</taxon>
        <taxon>Aeromonadales</taxon>
        <taxon>Aeromonadaceae</taxon>
        <taxon>Aeromonas</taxon>
    </lineage>
</organism>
<gene>
    <name evidence="2" type="ORF">WL1483_2504</name>
</gene>
<reference evidence="3" key="1">
    <citation type="submission" date="2015-10" db="EMBL/GenBank/DDBJ databases">
        <title>Complete Genome Sequence of Aeromonas schubertii strain WL1483.</title>
        <authorList>
            <person name="Liu L."/>
        </authorList>
    </citation>
    <scope>NUCLEOTIDE SEQUENCE [LARGE SCALE GENOMIC DNA]</scope>
    <source>
        <strain evidence="3">WL1483</strain>
    </source>
</reference>
<name>A0A0S2SJR8_9GAMM</name>